<evidence type="ECO:0000313" key="3">
    <source>
        <dbReference type="Proteomes" id="UP000236454"/>
    </source>
</evidence>
<dbReference type="EMBL" id="FPAS01000002">
    <property type="protein sequence ID" value="SFT62413.1"/>
    <property type="molecule type" value="Genomic_DNA"/>
</dbReference>
<feature type="transmembrane region" description="Helical" evidence="1">
    <location>
        <begin position="198"/>
        <end position="226"/>
    </location>
</feature>
<feature type="transmembrane region" description="Helical" evidence="1">
    <location>
        <begin position="118"/>
        <end position="135"/>
    </location>
</feature>
<keyword evidence="1" id="KW-0472">Membrane</keyword>
<evidence type="ECO:0000256" key="1">
    <source>
        <dbReference type="SAM" id="Phobius"/>
    </source>
</evidence>
<keyword evidence="1" id="KW-1133">Transmembrane helix</keyword>
<protein>
    <recommendedName>
        <fullName evidence="4">Dolichyl-phosphate-mannose-protein mannosyltransferase</fullName>
    </recommendedName>
</protein>
<feature type="transmembrane region" description="Helical" evidence="1">
    <location>
        <begin position="173"/>
        <end position="192"/>
    </location>
</feature>
<accession>A0A1I6ZIG1</accession>
<feature type="transmembrane region" description="Helical" evidence="1">
    <location>
        <begin position="247"/>
        <end position="265"/>
    </location>
</feature>
<feature type="transmembrane region" description="Helical" evidence="1">
    <location>
        <begin position="301"/>
        <end position="320"/>
    </location>
</feature>
<gene>
    <name evidence="2" type="ORF">SAMN05216474_1384</name>
</gene>
<dbReference type="RefSeq" id="WP_090247639.1">
    <property type="nucleotide sequence ID" value="NZ_FPAS01000002.1"/>
</dbReference>
<feature type="transmembrane region" description="Helical" evidence="1">
    <location>
        <begin position="382"/>
        <end position="401"/>
    </location>
</feature>
<evidence type="ECO:0000313" key="2">
    <source>
        <dbReference type="EMBL" id="SFT62413.1"/>
    </source>
</evidence>
<name>A0A1I6ZIG1_9FLAO</name>
<dbReference type="Proteomes" id="UP000236454">
    <property type="component" value="Unassembled WGS sequence"/>
</dbReference>
<feature type="transmembrane region" description="Helical" evidence="1">
    <location>
        <begin position="147"/>
        <end position="166"/>
    </location>
</feature>
<keyword evidence="3" id="KW-1185">Reference proteome</keyword>
<feature type="transmembrane region" description="Helical" evidence="1">
    <location>
        <begin position="6"/>
        <end position="23"/>
    </location>
</feature>
<dbReference type="STRING" id="477690.SAMN05216474_1384"/>
<feature type="transmembrane region" description="Helical" evidence="1">
    <location>
        <begin position="327"/>
        <end position="346"/>
    </location>
</feature>
<reference evidence="2 3" key="1">
    <citation type="submission" date="2016-10" db="EMBL/GenBank/DDBJ databases">
        <authorList>
            <person name="de Groot N.N."/>
        </authorList>
    </citation>
    <scope>NUCLEOTIDE SEQUENCE [LARGE SCALE GENOMIC DNA]</scope>
    <source>
        <strain evidence="2 3">CGMCC 1.7005</strain>
    </source>
</reference>
<proteinExistence type="predicted"/>
<organism evidence="2 3">
    <name type="scientific">Lishizhenia tianjinensis</name>
    <dbReference type="NCBI Taxonomy" id="477690"/>
    <lineage>
        <taxon>Bacteria</taxon>
        <taxon>Pseudomonadati</taxon>
        <taxon>Bacteroidota</taxon>
        <taxon>Flavobacteriia</taxon>
        <taxon>Flavobacteriales</taxon>
        <taxon>Crocinitomicaceae</taxon>
        <taxon>Lishizhenia</taxon>
    </lineage>
</organism>
<dbReference type="OrthoDB" id="136762at2"/>
<dbReference type="AlphaFoldDB" id="A0A1I6ZIG1"/>
<sequence length="547" mass="63861">MNKLKWWYILIAVITITTCTLVHQKKGYFNWQSEIWTDQAGYYAYNPYFFIYDLDASAFPERIDERTGIGFRVVEGKMKTKYTSGVAALQLPFFILVDIYVQLSGGVRDGFSGAYHKVINFSALFYFLAALYLLIPVLRHYFTERNSIIYLVLLTFGTNVFYYTVAQNGMSHIYSFFLFIAFWRIVHELFIFKHKKNYLFFLLALTFGLIILIRPINLLILLLLFWNISSKADLLARLKYCLAPKRIIPAVLIIGLTLLPQFLYWHSISGEWINYSYGEEGFIYKYNPQLLAFWFAPKNGMFPYTPLLLLAVIFLIYYSVKGRINAIIGLVFFLLISYISASWHQYYFGCGFGARNMVEYAPFLVFPLVQFIHHVKPKILRFTYPLLGLFTLACLTTMYNYNYCFGGDRWDWKYYLSYYQLRSQHEAITFEEPVEILPGAFSKALELKGRNNSLVDDQICSIWAEIKSKHALTESTLVFSSSNDSGKVVMWSGFPLKDQFSTPNTYQNYYINIGKSNEELNGQHLQCYLWNQGSDTLYLKSLRLKID</sequence>
<evidence type="ECO:0008006" key="4">
    <source>
        <dbReference type="Google" id="ProtNLM"/>
    </source>
</evidence>
<keyword evidence="1" id="KW-0812">Transmembrane</keyword>